<reference evidence="1 2" key="1">
    <citation type="submission" date="2021-06" db="EMBL/GenBank/DDBJ databases">
        <authorList>
            <person name="Kallberg Y."/>
            <person name="Tangrot J."/>
            <person name="Rosling A."/>
        </authorList>
    </citation>
    <scope>NUCLEOTIDE SEQUENCE [LARGE SCALE GENOMIC DNA]</scope>
    <source>
        <strain evidence="1 2">120-4 pot B 10/14</strain>
    </source>
</reference>
<proteinExistence type="predicted"/>
<dbReference type="PANTHER" id="PTHR46060">
    <property type="entry name" value="MARINER MOS1 TRANSPOSASE-LIKE PROTEIN"/>
    <property type="match status" value="1"/>
</dbReference>
<sequence length="292" mass="34113">MSRENQHYLIYVGWKNGKEVTQIYQELVTAESDHALSVSTIHHWIKLFSSGKEDYKDKPRSGHPRKAVTQTNINKVKNFVNDDPHITIRGLVYETGISYKHISFILHNELDMSKKCAKWVPYKLSSDQKKERVLVSKQLLKVLDKGYSNIITGDETWMHFFTISSKEGNRVWLEQEESRPQIVRTAKNSKKRISMVRDVMLYHNNATPHTAGIVTDYLKKERVKILPHPPYSPNLALCDFFLFPRIKKELARKSFDSIENLARSVQAIVDSIPKEKYQKSFQSWISVKKMYR</sequence>
<evidence type="ECO:0000313" key="1">
    <source>
        <dbReference type="EMBL" id="CAG8714335.1"/>
    </source>
</evidence>
<accession>A0ABN7V1W0</accession>
<dbReference type="InterPro" id="IPR036397">
    <property type="entry name" value="RNaseH_sf"/>
</dbReference>
<comment type="caution">
    <text evidence="1">The sequence shown here is derived from an EMBL/GenBank/DDBJ whole genome shotgun (WGS) entry which is preliminary data.</text>
</comment>
<feature type="non-terminal residue" evidence="1">
    <location>
        <position position="292"/>
    </location>
</feature>
<protein>
    <submittedName>
        <fullName evidence="1">41124_t:CDS:1</fullName>
    </submittedName>
</protein>
<keyword evidence="2" id="KW-1185">Reference proteome</keyword>
<name>A0ABN7V1W0_GIGMA</name>
<gene>
    <name evidence="1" type="ORF">GMARGA_LOCUS12987</name>
</gene>
<dbReference type="Gene3D" id="3.30.420.10">
    <property type="entry name" value="Ribonuclease H-like superfamily/Ribonuclease H"/>
    <property type="match status" value="2"/>
</dbReference>
<dbReference type="Proteomes" id="UP000789901">
    <property type="component" value="Unassembled WGS sequence"/>
</dbReference>
<dbReference type="PANTHER" id="PTHR46060:SF2">
    <property type="entry name" value="HISTONE-LYSINE N-METHYLTRANSFERASE SETMAR"/>
    <property type="match status" value="1"/>
</dbReference>
<dbReference type="EMBL" id="CAJVQB010008126">
    <property type="protein sequence ID" value="CAG8714335.1"/>
    <property type="molecule type" value="Genomic_DNA"/>
</dbReference>
<dbReference type="InterPro" id="IPR052709">
    <property type="entry name" value="Transposase-MT_Hybrid"/>
</dbReference>
<evidence type="ECO:0000313" key="2">
    <source>
        <dbReference type="Proteomes" id="UP000789901"/>
    </source>
</evidence>
<organism evidence="1 2">
    <name type="scientific">Gigaspora margarita</name>
    <dbReference type="NCBI Taxonomy" id="4874"/>
    <lineage>
        <taxon>Eukaryota</taxon>
        <taxon>Fungi</taxon>
        <taxon>Fungi incertae sedis</taxon>
        <taxon>Mucoromycota</taxon>
        <taxon>Glomeromycotina</taxon>
        <taxon>Glomeromycetes</taxon>
        <taxon>Diversisporales</taxon>
        <taxon>Gigasporaceae</taxon>
        <taxon>Gigaspora</taxon>
    </lineage>
</organism>